<feature type="transmembrane region" description="Helical" evidence="2">
    <location>
        <begin position="29"/>
        <end position="49"/>
    </location>
</feature>
<feature type="transmembrane region" description="Helical" evidence="2">
    <location>
        <begin position="56"/>
        <end position="78"/>
    </location>
</feature>
<proteinExistence type="predicted"/>
<dbReference type="EMBL" id="CAFBPZ010000022">
    <property type="protein sequence ID" value="CAB5036754.1"/>
    <property type="molecule type" value="Genomic_DNA"/>
</dbReference>
<accession>A0A6J7S630</accession>
<evidence type="ECO:0000256" key="1">
    <source>
        <dbReference type="SAM" id="MobiDB-lite"/>
    </source>
</evidence>
<organism evidence="3">
    <name type="scientific">freshwater metagenome</name>
    <dbReference type="NCBI Taxonomy" id="449393"/>
    <lineage>
        <taxon>unclassified sequences</taxon>
        <taxon>metagenomes</taxon>
        <taxon>ecological metagenomes</taxon>
    </lineage>
</organism>
<feature type="transmembrane region" description="Helical" evidence="2">
    <location>
        <begin position="98"/>
        <end position="119"/>
    </location>
</feature>
<keyword evidence="2" id="KW-1133">Transmembrane helix</keyword>
<reference evidence="3" key="1">
    <citation type="submission" date="2020-05" db="EMBL/GenBank/DDBJ databases">
        <authorList>
            <person name="Chiriac C."/>
            <person name="Salcher M."/>
            <person name="Ghai R."/>
            <person name="Kavagutti S V."/>
        </authorList>
    </citation>
    <scope>NUCLEOTIDE SEQUENCE</scope>
</reference>
<evidence type="ECO:0000313" key="3">
    <source>
        <dbReference type="EMBL" id="CAB5036754.1"/>
    </source>
</evidence>
<dbReference type="Pfam" id="PF19877">
    <property type="entry name" value="DUF6350"/>
    <property type="match status" value="1"/>
</dbReference>
<dbReference type="AlphaFoldDB" id="A0A6J7S630"/>
<keyword evidence="2" id="KW-0472">Membrane</keyword>
<sequence>MSPFVPAPPSTQLPAFPLLAALPEKVGPIAWGLPVIAVIVGVGIGLMVARGTRQPALVRLGIATAATLLVALALGLMSALASGSLGDIRLATLGPDPILVGLLAFALTSIGAIPTALALRMATAQEVATEVLASGVVMVEETAVVEAENEEGTAEVSSDDLAEVSPDQGELFSTEAIEAVGPASLEAATLAPIGVETLGSGDSSIESEGPGPSIVAEVPATQETVVISIKESNGKPE</sequence>
<gene>
    <name evidence="3" type="ORF">UFOPK4237_00521</name>
</gene>
<evidence type="ECO:0000256" key="2">
    <source>
        <dbReference type="SAM" id="Phobius"/>
    </source>
</evidence>
<name>A0A6J7S630_9ZZZZ</name>
<feature type="region of interest" description="Disordered" evidence="1">
    <location>
        <begin position="199"/>
        <end position="218"/>
    </location>
</feature>
<keyword evidence="2" id="KW-0812">Transmembrane</keyword>
<dbReference type="InterPro" id="IPR045931">
    <property type="entry name" value="DUF6350"/>
</dbReference>
<protein>
    <submittedName>
        <fullName evidence="3">Unannotated protein</fullName>
    </submittedName>
</protein>